<organism evidence="3 4">
    <name type="scientific">Dendrobium catenatum</name>
    <dbReference type="NCBI Taxonomy" id="906689"/>
    <lineage>
        <taxon>Eukaryota</taxon>
        <taxon>Viridiplantae</taxon>
        <taxon>Streptophyta</taxon>
        <taxon>Embryophyta</taxon>
        <taxon>Tracheophyta</taxon>
        <taxon>Spermatophyta</taxon>
        <taxon>Magnoliopsida</taxon>
        <taxon>Liliopsida</taxon>
        <taxon>Asparagales</taxon>
        <taxon>Orchidaceae</taxon>
        <taxon>Epidendroideae</taxon>
        <taxon>Malaxideae</taxon>
        <taxon>Dendrobiinae</taxon>
        <taxon>Dendrobium</taxon>
    </lineage>
</organism>
<gene>
    <name evidence="3" type="primary">HAL3B</name>
    <name evidence="3" type="ORF">MA16_Dca023814</name>
</gene>
<keyword evidence="2" id="KW-0210">Decarboxylase</keyword>
<dbReference type="GO" id="GO:0015937">
    <property type="term" value="P:coenzyme A biosynthetic process"/>
    <property type="evidence" value="ECO:0007669"/>
    <property type="project" value="TreeGrafter"/>
</dbReference>
<dbReference type="Proteomes" id="UP000233837">
    <property type="component" value="Unassembled WGS sequence"/>
</dbReference>
<dbReference type="Gene3D" id="3.40.50.1950">
    <property type="entry name" value="Flavin prenyltransferase-like"/>
    <property type="match status" value="1"/>
</dbReference>
<reference evidence="3 4" key="1">
    <citation type="journal article" date="2016" name="Sci. Rep.">
        <title>The Dendrobium catenatum Lindl. genome sequence provides insights into polysaccharide synthase, floral development and adaptive evolution.</title>
        <authorList>
            <person name="Zhang G.Q."/>
            <person name="Xu Q."/>
            <person name="Bian C."/>
            <person name="Tsai W.C."/>
            <person name="Yeh C.M."/>
            <person name="Liu K.W."/>
            <person name="Yoshida K."/>
            <person name="Zhang L.S."/>
            <person name="Chang S.B."/>
            <person name="Chen F."/>
            <person name="Shi Y."/>
            <person name="Su Y.Y."/>
            <person name="Zhang Y.Q."/>
            <person name="Chen L.J."/>
            <person name="Yin Y."/>
            <person name="Lin M."/>
            <person name="Huang H."/>
            <person name="Deng H."/>
            <person name="Wang Z.W."/>
            <person name="Zhu S.L."/>
            <person name="Zhao X."/>
            <person name="Deng C."/>
            <person name="Niu S.C."/>
            <person name="Huang J."/>
            <person name="Wang M."/>
            <person name="Liu G.H."/>
            <person name="Yang H.J."/>
            <person name="Xiao X.J."/>
            <person name="Hsiao Y.Y."/>
            <person name="Wu W.L."/>
            <person name="Chen Y.Y."/>
            <person name="Mitsuda N."/>
            <person name="Ohme-Takagi M."/>
            <person name="Luo Y.B."/>
            <person name="Van de Peer Y."/>
            <person name="Liu Z.J."/>
        </authorList>
    </citation>
    <scope>NUCLEOTIDE SEQUENCE [LARGE SCALE GENOMIC DNA]</scope>
    <source>
        <tissue evidence="3">The whole plant</tissue>
    </source>
</reference>
<dbReference type="EMBL" id="KZ501937">
    <property type="protein sequence ID" value="PKU86608.1"/>
    <property type="molecule type" value="Genomic_DNA"/>
</dbReference>
<keyword evidence="1" id="KW-0288">FMN</keyword>
<evidence type="ECO:0000256" key="2">
    <source>
        <dbReference type="ARBA" id="ARBA00022793"/>
    </source>
</evidence>
<keyword evidence="2" id="KW-0456">Lyase</keyword>
<keyword evidence="4" id="KW-1185">Reference proteome</keyword>
<dbReference type="InterPro" id="IPR036551">
    <property type="entry name" value="Flavin_trans-like"/>
</dbReference>
<evidence type="ECO:0000256" key="1">
    <source>
        <dbReference type="ARBA" id="ARBA00022643"/>
    </source>
</evidence>
<dbReference type="SUPFAM" id="SSF52507">
    <property type="entry name" value="Homo-oligomeric flavin-containing Cys decarboxylases, HFCD"/>
    <property type="match status" value="1"/>
</dbReference>
<dbReference type="STRING" id="906689.A0A2I0XFB5"/>
<dbReference type="PANTHER" id="PTHR14359:SF6">
    <property type="entry name" value="PHOSPHOPANTOTHENOYLCYSTEINE DECARBOXYLASE"/>
    <property type="match status" value="1"/>
</dbReference>
<dbReference type="GO" id="GO:0004633">
    <property type="term" value="F:phosphopantothenoylcysteine decarboxylase activity"/>
    <property type="evidence" value="ECO:0007669"/>
    <property type="project" value="TreeGrafter"/>
</dbReference>
<proteinExistence type="predicted"/>
<dbReference type="PANTHER" id="PTHR14359">
    <property type="entry name" value="HOMO-OLIGOMERIC FLAVIN CONTAINING CYS DECARBOXYLASE FAMILY"/>
    <property type="match status" value="1"/>
</dbReference>
<dbReference type="AlphaFoldDB" id="A0A2I0XFB5"/>
<dbReference type="GO" id="GO:0010181">
    <property type="term" value="F:FMN binding"/>
    <property type="evidence" value="ECO:0007669"/>
    <property type="project" value="TreeGrafter"/>
</dbReference>
<evidence type="ECO:0000313" key="3">
    <source>
        <dbReference type="EMBL" id="PKU86608.1"/>
    </source>
</evidence>
<reference evidence="3 4" key="2">
    <citation type="journal article" date="2017" name="Nature">
        <title>The Apostasia genome and the evolution of orchids.</title>
        <authorList>
            <person name="Zhang G.Q."/>
            <person name="Liu K.W."/>
            <person name="Li Z."/>
            <person name="Lohaus R."/>
            <person name="Hsiao Y.Y."/>
            <person name="Niu S.C."/>
            <person name="Wang J.Y."/>
            <person name="Lin Y.C."/>
            <person name="Xu Q."/>
            <person name="Chen L.J."/>
            <person name="Yoshida K."/>
            <person name="Fujiwara S."/>
            <person name="Wang Z.W."/>
            <person name="Zhang Y.Q."/>
            <person name="Mitsuda N."/>
            <person name="Wang M."/>
            <person name="Liu G.H."/>
            <person name="Pecoraro L."/>
            <person name="Huang H.X."/>
            <person name="Xiao X.J."/>
            <person name="Lin M."/>
            <person name="Wu X.Y."/>
            <person name="Wu W.L."/>
            <person name="Chen Y.Y."/>
            <person name="Chang S.B."/>
            <person name="Sakamoto S."/>
            <person name="Ohme-Takagi M."/>
            <person name="Yagi M."/>
            <person name="Zeng S.J."/>
            <person name="Shen C.Y."/>
            <person name="Yeh C.M."/>
            <person name="Luo Y.B."/>
            <person name="Tsai W.C."/>
            <person name="Van de Peer Y."/>
            <person name="Liu Z.J."/>
        </authorList>
    </citation>
    <scope>NUCLEOTIDE SEQUENCE [LARGE SCALE GENOMIC DNA]</scope>
    <source>
        <tissue evidence="3">The whole plant</tissue>
    </source>
</reference>
<name>A0A2I0XFB5_9ASPA</name>
<protein>
    <submittedName>
        <fullName evidence="3">Putative phosphopantothenoylcysteine decarboxylase</fullName>
    </submittedName>
</protein>
<evidence type="ECO:0000313" key="4">
    <source>
        <dbReference type="Proteomes" id="UP000233837"/>
    </source>
</evidence>
<keyword evidence="1" id="KW-0285">Flavoprotein</keyword>
<sequence>MYCERAWDSSKPLYVASAMNTSMLSNSFTRHHLKTIGELGASLLPPITKKLVYGDYGNGAISEPSVIYKTVRFSFNVHLQAIPFKIIFFFKYTVYNFYYTYFKYDNIRNTIKKCIYQKNKVIAAQILSYRGDFNRHNFHCSGSKTATNTLYLLCATTIFRSGFSNYYKS</sequence>
<dbReference type="GO" id="GO:0071513">
    <property type="term" value="C:phosphopantothenoylcysteine decarboxylase complex"/>
    <property type="evidence" value="ECO:0007669"/>
    <property type="project" value="TreeGrafter"/>
</dbReference>
<accession>A0A2I0XFB5</accession>